<keyword evidence="1 4" id="KW-0808">Transferase</keyword>
<organism evidence="4 5">
    <name type="scientific">Dictyobacter aurantiacus</name>
    <dbReference type="NCBI Taxonomy" id="1936993"/>
    <lineage>
        <taxon>Bacteria</taxon>
        <taxon>Bacillati</taxon>
        <taxon>Chloroflexota</taxon>
        <taxon>Ktedonobacteria</taxon>
        <taxon>Ktedonobacterales</taxon>
        <taxon>Dictyobacteraceae</taxon>
        <taxon>Dictyobacter</taxon>
    </lineage>
</organism>
<dbReference type="InterPro" id="IPR025184">
    <property type="entry name" value="AadA_C"/>
</dbReference>
<evidence type="ECO:0000256" key="1">
    <source>
        <dbReference type="ARBA" id="ARBA00022679"/>
    </source>
</evidence>
<evidence type="ECO:0000313" key="4">
    <source>
        <dbReference type="EMBL" id="GCE09507.1"/>
    </source>
</evidence>
<protein>
    <submittedName>
        <fullName evidence="4">Aminoglycoside nucleotidyltransferase ANT9</fullName>
    </submittedName>
</protein>
<keyword evidence="5" id="KW-1185">Reference proteome</keyword>
<accession>A0A401ZRJ9</accession>
<sequence length="262" mass="28810">MPSDALESIMHFAHLAAEAMQERLGEQLVAIYLHGSVATGDFVPNLSDLDLIAVVETSLPASKKEELQAWFAKHTPPSTLAGIDCELLTRQAAATPSRLPHWDTIIRVQRHQPHFDVHIPESTDGYSLLDLAMARERGCVLTGPPPMTVIAASPRHFLLQACTTQLRRPLSWDVINDRSGAILTACRSWLYLFKGLHATKSEAGAWAKSQLPCYASLIDTALAQRRGDTGQILENQEVKAFCRAVLSSLEDAIHASDMESHK</sequence>
<reference evidence="5" key="1">
    <citation type="submission" date="2018-12" db="EMBL/GenBank/DDBJ databases">
        <title>Tengunoibacter tsumagoiensis gen. nov., sp. nov., Dictyobacter kobayashii sp. nov., D. alpinus sp. nov., and D. joshuensis sp. nov. and description of Dictyobacteraceae fam. nov. within the order Ktedonobacterales isolated from Tengu-no-mugimeshi.</title>
        <authorList>
            <person name="Wang C.M."/>
            <person name="Zheng Y."/>
            <person name="Sakai Y."/>
            <person name="Toyoda A."/>
            <person name="Minakuchi Y."/>
            <person name="Abe K."/>
            <person name="Yokota A."/>
            <person name="Yabe S."/>
        </authorList>
    </citation>
    <scope>NUCLEOTIDE SEQUENCE [LARGE SCALE GENOMIC DNA]</scope>
    <source>
        <strain evidence="5">S-27</strain>
    </source>
</reference>
<evidence type="ECO:0000259" key="3">
    <source>
        <dbReference type="Pfam" id="PF13427"/>
    </source>
</evidence>
<evidence type="ECO:0000313" key="5">
    <source>
        <dbReference type="Proteomes" id="UP000287224"/>
    </source>
</evidence>
<dbReference type="AlphaFoldDB" id="A0A401ZRJ9"/>
<dbReference type="Gene3D" id="3.30.460.10">
    <property type="entry name" value="Beta Polymerase, domain 2"/>
    <property type="match status" value="1"/>
</dbReference>
<evidence type="ECO:0000259" key="2">
    <source>
        <dbReference type="Pfam" id="PF01909"/>
    </source>
</evidence>
<dbReference type="Pfam" id="PF13427">
    <property type="entry name" value="AadA_C"/>
    <property type="match status" value="1"/>
</dbReference>
<dbReference type="InterPro" id="IPR002934">
    <property type="entry name" value="Polymerase_NTP_transf_dom"/>
</dbReference>
<dbReference type="SUPFAM" id="SSF81301">
    <property type="entry name" value="Nucleotidyltransferase"/>
    <property type="match status" value="1"/>
</dbReference>
<dbReference type="Proteomes" id="UP000287224">
    <property type="component" value="Unassembled WGS sequence"/>
</dbReference>
<proteinExistence type="predicted"/>
<comment type="caution">
    <text evidence="4">The sequence shown here is derived from an EMBL/GenBank/DDBJ whole genome shotgun (WGS) entry which is preliminary data.</text>
</comment>
<dbReference type="CDD" id="cd05403">
    <property type="entry name" value="NT_KNTase_like"/>
    <property type="match status" value="1"/>
</dbReference>
<dbReference type="Pfam" id="PF01909">
    <property type="entry name" value="NTP_transf_2"/>
    <property type="match status" value="1"/>
</dbReference>
<dbReference type="RefSeq" id="WP_126602008.1">
    <property type="nucleotide sequence ID" value="NZ_BIFQ01000002.1"/>
</dbReference>
<dbReference type="EMBL" id="BIFQ01000002">
    <property type="protein sequence ID" value="GCE09507.1"/>
    <property type="molecule type" value="Genomic_DNA"/>
</dbReference>
<gene>
    <name evidence="4" type="ORF">KDAU_68360</name>
</gene>
<feature type="domain" description="Adenylyltransferase AadA C-terminal" evidence="3">
    <location>
        <begin position="154"/>
        <end position="246"/>
    </location>
</feature>
<feature type="domain" description="Polymerase nucleotidyl transferase" evidence="2">
    <location>
        <begin position="18"/>
        <end position="68"/>
    </location>
</feature>
<name>A0A401ZRJ9_9CHLR</name>
<dbReference type="GO" id="GO:0016779">
    <property type="term" value="F:nucleotidyltransferase activity"/>
    <property type="evidence" value="ECO:0007669"/>
    <property type="project" value="InterPro"/>
</dbReference>
<dbReference type="InterPro" id="IPR043519">
    <property type="entry name" value="NT_sf"/>
</dbReference>
<dbReference type="OrthoDB" id="5643411at2"/>